<comment type="caution">
    <text evidence="1">The sequence shown here is derived from an EMBL/GenBank/DDBJ whole genome shotgun (WGS) entry which is preliminary data.</text>
</comment>
<accession>A0A1Y2CL16</accession>
<proteinExistence type="predicted"/>
<keyword evidence="2" id="KW-1185">Reference proteome</keyword>
<gene>
    <name evidence="1" type="ORF">BCR33DRAFT_714804</name>
</gene>
<dbReference type="EMBL" id="MCGO01000013">
    <property type="protein sequence ID" value="ORY47729.1"/>
    <property type="molecule type" value="Genomic_DNA"/>
</dbReference>
<evidence type="ECO:0000313" key="1">
    <source>
        <dbReference type="EMBL" id="ORY47729.1"/>
    </source>
</evidence>
<sequence length="119" mass="13220">VHALHRHPYTTLLTSHGATTLILAGDCGKPGTPVFTSFLTLASAAFQQILIVGNHEYYNGTKEDVDTAMQTWIDELNTQLGHNKVILLNHNTTVYIPDKNIRILGCTLWSHIPDEALRD</sequence>
<dbReference type="Proteomes" id="UP000193642">
    <property type="component" value="Unassembled WGS sequence"/>
</dbReference>
<dbReference type="SUPFAM" id="SSF56300">
    <property type="entry name" value="Metallo-dependent phosphatases"/>
    <property type="match status" value="1"/>
</dbReference>
<organism evidence="1 2">
    <name type="scientific">Rhizoclosmatium globosum</name>
    <dbReference type="NCBI Taxonomy" id="329046"/>
    <lineage>
        <taxon>Eukaryota</taxon>
        <taxon>Fungi</taxon>
        <taxon>Fungi incertae sedis</taxon>
        <taxon>Chytridiomycota</taxon>
        <taxon>Chytridiomycota incertae sedis</taxon>
        <taxon>Chytridiomycetes</taxon>
        <taxon>Chytridiales</taxon>
        <taxon>Chytriomycetaceae</taxon>
        <taxon>Rhizoclosmatium</taxon>
    </lineage>
</organism>
<evidence type="ECO:0000313" key="2">
    <source>
        <dbReference type="Proteomes" id="UP000193642"/>
    </source>
</evidence>
<evidence type="ECO:0008006" key="3">
    <source>
        <dbReference type="Google" id="ProtNLM"/>
    </source>
</evidence>
<reference evidence="1 2" key="1">
    <citation type="submission" date="2016-07" db="EMBL/GenBank/DDBJ databases">
        <title>Pervasive Adenine N6-methylation of Active Genes in Fungi.</title>
        <authorList>
            <consortium name="DOE Joint Genome Institute"/>
            <person name="Mondo S.J."/>
            <person name="Dannebaum R.O."/>
            <person name="Kuo R.C."/>
            <person name="Labutti K."/>
            <person name="Haridas S."/>
            <person name="Kuo A."/>
            <person name="Salamov A."/>
            <person name="Ahrendt S.R."/>
            <person name="Lipzen A."/>
            <person name="Sullivan W."/>
            <person name="Andreopoulos W.B."/>
            <person name="Clum A."/>
            <person name="Lindquist E."/>
            <person name="Daum C."/>
            <person name="Ramamoorthy G.K."/>
            <person name="Gryganskyi A."/>
            <person name="Culley D."/>
            <person name="Magnuson J.K."/>
            <person name="James T.Y."/>
            <person name="O'Malley M.A."/>
            <person name="Stajich J.E."/>
            <person name="Spatafora J.W."/>
            <person name="Visel A."/>
            <person name="Grigoriev I.V."/>
        </authorList>
    </citation>
    <scope>NUCLEOTIDE SEQUENCE [LARGE SCALE GENOMIC DNA]</scope>
    <source>
        <strain evidence="1 2">JEL800</strain>
    </source>
</reference>
<dbReference type="OrthoDB" id="550558at2759"/>
<name>A0A1Y2CL16_9FUNG</name>
<dbReference type="InterPro" id="IPR029052">
    <property type="entry name" value="Metallo-depent_PP-like"/>
</dbReference>
<feature type="non-terminal residue" evidence="1">
    <location>
        <position position="119"/>
    </location>
</feature>
<protein>
    <recommendedName>
        <fullName evidence="3">Calcineurin-like phosphoesterase domain-containing protein</fullName>
    </recommendedName>
</protein>
<dbReference type="AlphaFoldDB" id="A0A1Y2CL16"/>
<dbReference type="PANTHER" id="PTHR37844">
    <property type="entry name" value="SER/THR PROTEIN PHOSPHATASE SUPERFAMILY (AFU_ORTHOLOGUE AFUA_1G14840)"/>
    <property type="match status" value="1"/>
</dbReference>
<feature type="non-terminal residue" evidence="1">
    <location>
        <position position="1"/>
    </location>
</feature>
<dbReference type="PANTHER" id="PTHR37844:SF2">
    <property type="entry name" value="SER_THR PROTEIN PHOSPHATASE SUPERFAMILY (AFU_ORTHOLOGUE AFUA_1G14840)"/>
    <property type="match status" value="1"/>
</dbReference>